<dbReference type="PIRSF" id="PIRSF007747">
    <property type="entry name" value="Ribosyl_Ptfrase"/>
    <property type="match status" value="1"/>
</dbReference>
<name>A0A550CW07_9AGAR</name>
<dbReference type="PANTHER" id="PTHR31811">
    <property type="entry name" value="TRNA A64-2'-O-RIBOSYLPHOSPHATE TRANSFERASE"/>
    <property type="match status" value="1"/>
</dbReference>
<dbReference type="STRING" id="97359.A0A550CW07"/>
<dbReference type="Pfam" id="PF17184">
    <property type="entry name" value="Rit1_C"/>
    <property type="match status" value="1"/>
</dbReference>
<evidence type="ECO:0000313" key="3">
    <source>
        <dbReference type="EMBL" id="TRM68978.1"/>
    </source>
</evidence>
<feature type="domain" description="Rit1 DUSP-like" evidence="1">
    <location>
        <begin position="347"/>
        <end position="458"/>
    </location>
</feature>
<dbReference type="GO" id="GO:0005737">
    <property type="term" value="C:cytoplasm"/>
    <property type="evidence" value="ECO:0007669"/>
    <property type="project" value="TreeGrafter"/>
</dbReference>
<feature type="domain" description="Rit1 N-terminal" evidence="2">
    <location>
        <begin position="14"/>
        <end position="279"/>
    </location>
</feature>
<dbReference type="Pfam" id="PF04179">
    <property type="entry name" value="Init_tRNA_PT"/>
    <property type="match status" value="1"/>
</dbReference>
<dbReference type="Proteomes" id="UP000320762">
    <property type="component" value="Unassembled WGS sequence"/>
</dbReference>
<keyword evidence="3" id="KW-0808">Transferase</keyword>
<dbReference type="AlphaFoldDB" id="A0A550CW07"/>
<dbReference type="GO" id="GO:0043399">
    <property type="term" value="F:tRNA adenosine(64)-2'-O-ribosylphosphate transferase activity"/>
    <property type="evidence" value="ECO:0007669"/>
    <property type="project" value="InterPro"/>
</dbReference>
<dbReference type="InterPro" id="IPR007306">
    <property type="entry name" value="Rit1"/>
</dbReference>
<evidence type="ECO:0000259" key="2">
    <source>
        <dbReference type="Pfam" id="PF17184"/>
    </source>
</evidence>
<dbReference type="GO" id="GO:0019988">
    <property type="term" value="P:charged-tRNA amino acid modification"/>
    <property type="evidence" value="ECO:0007669"/>
    <property type="project" value="InterPro"/>
</dbReference>
<dbReference type="EMBL" id="VDMD01000001">
    <property type="protein sequence ID" value="TRM68978.1"/>
    <property type="molecule type" value="Genomic_DNA"/>
</dbReference>
<accession>A0A550CW07</accession>
<reference evidence="3 4" key="1">
    <citation type="journal article" date="2019" name="New Phytol.">
        <title>Comparative genomics reveals unique wood-decay strategies and fruiting body development in the Schizophyllaceae.</title>
        <authorList>
            <person name="Almasi E."/>
            <person name="Sahu N."/>
            <person name="Krizsan K."/>
            <person name="Balint B."/>
            <person name="Kovacs G.M."/>
            <person name="Kiss B."/>
            <person name="Cseklye J."/>
            <person name="Drula E."/>
            <person name="Henrissat B."/>
            <person name="Nagy I."/>
            <person name="Chovatia M."/>
            <person name="Adam C."/>
            <person name="LaButti K."/>
            <person name="Lipzen A."/>
            <person name="Riley R."/>
            <person name="Grigoriev I.V."/>
            <person name="Nagy L.G."/>
        </authorList>
    </citation>
    <scope>NUCLEOTIDE SEQUENCE [LARGE SCALE GENOMIC DNA]</scope>
    <source>
        <strain evidence="3 4">NL-1724</strain>
    </source>
</reference>
<dbReference type="InterPro" id="IPR033421">
    <property type="entry name" value="Rit1_DUSP-like"/>
</dbReference>
<dbReference type="PANTHER" id="PTHR31811:SF0">
    <property type="entry name" value="TRNA A64-2'-O-RIBOSYLPHOSPHATE TRANSFERASE"/>
    <property type="match status" value="1"/>
</dbReference>
<gene>
    <name evidence="3" type="ORF">BD626DRAFT_391075</name>
</gene>
<organism evidence="3 4">
    <name type="scientific">Schizophyllum amplum</name>
    <dbReference type="NCBI Taxonomy" id="97359"/>
    <lineage>
        <taxon>Eukaryota</taxon>
        <taxon>Fungi</taxon>
        <taxon>Dikarya</taxon>
        <taxon>Basidiomycota</taxon>
        <taxon>Agaricomycotina</taxon>
        <taxon>Agaricomycetes</taxon>
        <taxon>Agaricomycetidae</taxon>
        <taxon>Agaricales</taxon>
        <taxon>Schizophyllaceae</taxon>
        <taxon>Schizophyllum</taxon>
    </lineage>
</organism>
<dbReference type="OrthoDB" id="45256at2759"/>
<proteinExistence type="predicted"/>
<keyword evidence="4" id="KW-1185">Reference proteome</keyword>
<evidence type="ECO:0000259" key="1">
    <source>
        <dbReference type="Pfam" id="PF04179"/>
    </source>
</evidence>
<evidence type="ECO:0000313" key="4">
    <source>
        <dbReference type="Proteomes" id="UP000320762"/>
    </source>
</evidence>
<protein>
    <submittedName>
        <fullName evidence="3">Initiator tRNA phosphoribosyl transferase</fullName>
    </submittedName>
</protein>
<dbReference type="InterPro" id="IPR033449">
    <property type="entry name" value="Rit1_N"/>
</dbReference>
<sequence>MPLHDSSKEIFDHIRKESLDLYNRLHSVDYDARFVADVQQYYPLFPLLPNLRCGAWYADPAIATDVPAYFKSTDGHTNNWSFNLRRANLHLLSLIAEQRGIVLVDSTRAGKRMPDALSKTVPIWCSVVNHAVLLRSRGHNSADTWDTALYTPPQVVSRQEHLQIEERLDKWAADLAASSYVLPALPLPLRPVWITPSSSTFPAVKALQADALPVICVSASRQVDNGLERRGAGFAYVQGSGDDHELWAKGLTPAIFWANHDRIIGASREDVEAVVESICASTYAQSLTARAPPSPVAKVAGRILLCAIDDLQLDSTDSRAAAVDDTVYVLITQTPRPLHASSAVEIYPMSSKNVQMEYLKTVLPQATAFIRSSLASGKNICIACDTGSDLSVGVAVAALQLNFDDDGHYTPSGKSDVPIAAKYIVDKKTIRRRLEWIIASRAQANPSRTTLKRVNEFLLSSPTFRT</sequence>
<comment type="caution">
    <text evidence="3">The sequence shown here is derived from an EMBL/GenBank/DDBJ whole genome shotgun (WGS) entry which is preliminary data.</text>
</comment>